<dbReference type="EMBL" id="AP025943">
    <property type="protein sequence ID" value="BDL42643.1"/>
    <property type="molecule type" value="Genomic_DNA"/>
</dbReference>
<protein>
    <recommendedName>
        <fullName evidence="1">HTH cro/C1-type domain-containing protein</fullName>
    </recommendedName>
</protein>
<keyword evidence="3" id="KW-1185">Reference proteome</keyword>
<accession>A0ABM7ZD97</accession>
<evidence type="ECO:0000313" key="3">
    <source>
        <dbReference type="Proteomes" id="UP001062263"/>
    </source>
</evidence>
<gene>
    <name evidence="2" type="ORF">Abiwalacus_02170</name>
</gene>
<dbReference type="PROSITE" id="PS50943">
    <property type="entry name" value="HTH_CROC1"/>
    <property type="match status" value="1"/>
</dbReference>
<evidence type="ECO:0000313" key="2">
    <source>
        <dbReference type="EMBL" id="BDL42643.1"/>
    </source>
</evidence>
<reference evidence="2" key="1">
    <citation type="submission" date="2022-06" db="EMBL/GenBank/DDBJ databases">
        <title>Akkermansia biwalacus sp. nov., an anaerobic mucin-degrading bacterium isolated from human intestine.</title>
        <authorList>
            <person name="Kobayashi Y."/>
            <person name="Inoue S."/>
            <person name="Kawahara T."/>
            <person name="Kohda N."/>
        </authorList>
    </citation>
    <scope>NUCLEOTIDE SEQUENCE</scope>
    <source>
        <strain evidence="2">WON2089</strain>
    </source>
</reference>
<proteinExistence type="predicted"/>
<name>A0ABM7ZD97_9BACT</name>
<feature type="domain" description="HTH cro/C1-type" evidence="1">
    <location>
        <begin position="8"/>
        <end position="44"/>
    </location>
</feature>
<dbReference type="Proteomes" id="UP001062263">
    <property type="component" value="Chromosome"/>
</dbReference>
<dbReference type="SUPFAM" id="SSF47413">
    <property type="entry name" value="lambda repressor-like DNA-binding domains"/>
    <property type="match status" value="1"/>
</dbReference>
<dbReference type="CDD" id="cd00093">
    <property type="entry name" value="HTH_XRE"/>
    <property type="match status" value="1"/>
</dbReference>
<dbReference type="Gene3D" id="1.10.260.40">
    <property type="entry name" value="lambda repressor-like DNA-binding domains"/>
    <property type="match status" value="1"/>
</dbReference>
<evidence type="ECO:0000259" key="1">
    <source>
        <dbReference type="PROSITE" id="PS50943"/>
    </source>
</evidence>
<dbReference type="RefSeq" id="WP_215434911.1">
    <property type="nucleotide sequence ID" value="NZ_AP025943.1"/>
</dbReference>
<sequence>MMSREINVKKLRKKTHLTLARLAELSGYDITCLVRLEQGEKVPSRVRESVIALLLQAREEGVGLDVRIWRERALKAENKVDILLGMIKGGMDALDSSRD</sequence>
<organism evidence="2 3">
    <name type="scientific">Akkermansia biwaensis</name>
    <dbReference type="NCBI Taxonomy" id="2946555"/>
    <lineage>
        <taxon>Bacteria</taxon>
        <taxon>Pseudomonadati</taxon>
        <taxon>Verrucomicrobiota</taxon>
        <taxon>Verrucomicrobiia</taxon>
        <taxon>Verrucomicrobiales</taxon>
        <taxon>Akkermansiaceae</taxon>
        <taxon>Akkermansia</taxon>
    </lineage>
</organism>
<dbReference type="InterPro" id="IPR001387">
    <property type="entry name" value="Cro/C1-type_HTH"/>
</dbReference>
<dbReference type="InterPro" id="IPR010982">
    <property type="entry name" value="Lambda_DNA-bd_dom_sf"/>
</dbReference>